<keyword evidence="14" id="KW-0943">RNA-mediated gene silencing</keyword>
<dbReference type="GO" id="GO:0030422">
    <property type="term" value="P:siRNA processing"/>
    <property type="evidence" value="ECO:0007669"/>
    <property type="project" value="TreeGrafter"/>
</dbReference>
<dbReference type="InterPro" id="IPR038248">
    <property type="entry name" value="Dicer_dimer_sf"/>
</dbReference>
<dbReference type="InterPro" id="IPR014720">
    <property type="entry name" value="dsRBD_dom"/>
</dbReference>
<feature type="domain" description="DRBM" evidence="19">
    <location>
        <begin position="1358"/>
        <end position="1424"/>
    </location>
</feature>
<evidence type="ECO:0000259" key="21">
    <source>
        <dbReference type="PROSITE" id="PS50821"/>
    </source>
</evidence>
<dbReference type="Proteomes" id="UP000594638">
    <property type="component" value="Unassembled WGS sequence"/>
</dbReference>
<dbReference type="GO" id="GO:0005524">
    <property type="term" value="F:ATP binding"/>
    <property type="evidence" value="ECO:0007669"/>
    <property type="project" value="UniProtKB-KW"/>
</dbReference>
<evidence type="ECO:0000256" key="18">
    <source>
        <dbReference type="PROSITE-ProRule" id="PRU00657"/>
    </source>
</evidence>
<feature type="domain" description="Helicase C-terminal" evidence="23">
    <location>
        <begin position="382"/>
        <end position="555"/>
    </location>
</feature>
<dbReference type="FunFam" id="1.10.1520.10:FF:000004">
    <property type="entry name" value="Endoribonuclease dicer-like 1"/>
    <property type="match status" value="1"/>
</dbReference>
<dbReference type="InterPro" id="IPR027417">
    <property type="entry name" value="P-loop_NTPase"/>
</dbReference>
<dbReference type="SMART" id="SM00490">
    <property type="entry name" value="HELICc"/>
    <property type="match status" value="1"/>
</dbReference>
<dbReference type="PANTHER" id="PTHR14950">
    <property type="entry name" value="DICER-RELATED"/>
    <property type="match status" value="1"/>
</dbReference>
<keyword evidence="9" id="KW-0378">Hydrolase</keyword>
<keyword evidence="10" id="KW-0347">Helicase</keyword>
<dbReference type="PROSITE" id="PS00517">
    <property type="entry name" value="RNASE_3_1"/>
    <property type="match status" value="1"/>
</dbReference>
<evidence type="ECO:0000256" key="14">
    <source>
        <dbReference type="ARBA" id="ARBA00023158"/>
    </source>
</evidence>
<evidence type="ECO:0000313" key="25">
    <source>
        <dbReference type="EMBL" id="CAA2984363.1"/>
    </source>
</evidence>
<evidence type="ECO:0000259" key="19">
    <source>
        <dbReference type="PROSITE" id="PS50137"/>
    </source>
</evidence>
<evidence type="ECO:0000256" key="4">
    <source>
        <dbReference type="ARBA" id="ARBA00022722"/>
    </source>
</evidence>
<dbReference type="GO" id="GO:0003677">
    <property type="term" value="F:DNA binding"/>
    <property type="evidence" value="ECO:0007669"/>
    <property type="project" value="InterPro"/>
</dbReference>
<dbReference type="Gene3D" id="3.40.50.300">
    <property type="entry name" value="P-loop containing nucleotide triphosphate hydrolases"/>
    <property type="match status" value="2"/>
</dbReference>
<keyword evidence="8" id="KW-0255">Endonuclease</keyword>
<protein>
    <submittedName>
        <fullName evidence="25">Dicer 4 isoform X1</fullName>
    </submittedName>
</protein>
<organism evidence="25 26">
    <name type="scientific">Olea europaea subsp. europaea</name>
    <dbReference type="NCBI Taxonomy" id="158383"/>
    <lineage>
        <taxon>Eukaryota</taxon>
        <taxon>Viridiplantae</taxon>
        <taxon>Streptophyta</taxon>
        <taxon>Embryophyta</taxon>
        <taxon>Tracheophyta</taxon>
        <taxon>Spermatophyta</taxon>
        <taxon>Magnoliopsida</taxon>
        <taxon>eudicotyledons</taxon>
        <taxon>Gunneridae</taxon>
        <taxon>Pentapetalae</taxon>
        <taxon>asterids</taxon>
        <taxon>lamiids</taxon>
        <taxon>Lamiales</taxon>
        <taxon>Oleaceae</taxon>
        <taxon>Oleeae</taxon>
        <taxon>Olea</taxon>
    </lineage>
</organism>
<feature type="domain" description="RNase III" evidence="20">
    <location>
        <begin position="981"/>
        <end position="1147"/>
    </location>
</feature>
<evidence type="ECO:0000256" key="15">
    <source>
        <dbReference type="ARBA" id="ARBA00023211"/>
    </source>
</evidence>
<dbReference type="Gramene" id="OE9A090472T1">
    <property type="protein sequence ID" value="OE9A090472C1"/>
    <property type="gene ID" value="OE9A090472"/>
</dbReference>
<accession>A0A8S0RYC2</accession>
<dbReference type="SMART" id="SM00358">
    <property type="entry name" value="DSRM"/>
    <property type="match status" value="2"/>
</dbReference>
<evidence type="ECO:0000256" key="5">
    <source>
        <dbReference type="ARBA" id="ARBA00022723"/>
    </source>
</evidence>
<dbReference type="GO" id="GO:0003723">
    <property type="term" value="F:RNA binding"/>
    <property type="evidence" value="ECO:0007669"/>
    <property type="project" value="UniProtKB-UniRule"/>
</dbReference>
<comment type="cofactor">
    <cofactor evidence="2">
        <name>Mg(2+)</name>
        <dbReference type="ChEBI" id="CHEBI:18420"/>
    </cofactor>
</comment>
<comment type="subcellular location">
    <subcellularLocation>
        <location evidence="3">Nucleus</location>
    </subcellularLocation>
</comment>
<dbReference type="InterPro" id="IPR014001">
    <property type="entry name" value="Helicase_ATP-bd"/>
</dbReference>
<dbReference type="PROSITE" id="PS51327">
    <property type="entry name" value="DICER_DSRBF"/>
    <property type="match status" value="1"/>
</dbReference>
<dbReference type="InterPro" id="IPR001650">
    <property type="entry name" value="Helicase_C-like"/>
</dbReference>
<dbReference type="FunFam" id="3.40.50.300:FF:000420">
    <property type="entry name" value="Endoribonuclease dicer-like 1"/>
    <property type="match status" value="1"/>
</dbReference>
<keyword evidence="13 18" id="KW-0694">RNA-binding</keyword>
<evidence type="ECO:0000256" key="12">
    <source>
        <dbReference type="ARBA" id="ARBA00022842"/>
    </source>
</evidence>
<keyword evidence="12" id="KW-0460">Magnesium</keyword>
<dbReference type="FunFam" id="3.30.160.380:FF:000001">
    <property type="entry name" value="Endoribonuclease dicer-like 1"/>
    <property type="match status" value="1"/>
</dbReference>
<feature type="domain" description="Helicase ATP-binding" evidence="22">
    <location>
        <begin position="57"/>
        <end position="225"/>
    </location>
</feature>
<dbReference type="InterPro" id="IPR036389">
    <property type="entry name" value="RNase_III_sf"/>
</dbReference>
<comment type="cofactor">
    <cofactor evidence="1">
        <name>Mn(2+)</name>
        <dbReference type="ChEBI" id="CHEBI:29035"/>
    </cofactor>
</comment>
<keyword evidence="26" id="KW-1185">Reference proteome</keyword>
<evidence type="ECO:0000256" key="6">
    <source>
        <dbReference type="ARBA" id="ARBA00022737"/>
    </source>
</evidence>
<dbReference type="GO" id="GO:0005634">
    <property type="term" value="C:nucleus"/>
    <property type="evidence" value="ECO:0007669"/>
    <property type="project" value="UniProtKB-SubCell"/>
</dbReference>
<dbReference type="SUPFAM" id="SSF54768">
    <property type="entry name" value="dsRNA-binding domain-like"/>
    <property type="match status" value="2"/>
</dbReference>
<dbReference type="GO" id="GO:0005737">
    <property type="term" value="C:cytoplasm"/>
    <property type="evidence" value="ECO:0007669"/>
    <property type="project" value="TreeGrafter"/>
</dbReference>
<feature type="domain" description="PAZ" evidence="21">
    <location>
        <begin position="843"/>
        <end position="954"/>
    </location>
</feature>
<dbReference type="Pfam" id="PF00636">
    <property type="entry name" value="Ribonuclease_3"/>
    <property type="match status" value="2"/>
</dbReference>
<keyword evidence="6" id="KW-0677">Repeat</keyword>
<dbReference type="CDD" id="cd18034">
    <property type="entry name" value="DEXHc_dicer"/>
    <property type="match status" value="1"/>
</dbReference>
<keyword evidence="16" id="KW-0539">Nucleus</keyword>
<dbReference type="OrthoDB" id="6513042at2759"/>
<dbReference type="PANTHER" id="PTHR14950:SF15">
    <property type="entry name" value="DICER-LIKE PROTEIN 4"/>
    <property type="match status" value="1"/>
</dbReference>
<dbReference type="GO" id="GO:0004386">
    <property type="term" value="F:helicase activity"/>
    <property type="evidence" value="ECO:0007669"/>
    <property type="project" value="UniProtKB-KW"/>
</dbReference>
<dbReference type="CDD" id="cd00593">
    <property type="entry name" value="RIBOc"/>
    <property type="match status" value="2"/>
</dbReference>
<evidence type="ECO:0000256" key="8">
    <source>
        <dbReference type="ARBA" id="ARBA00022759"/>
    </source>
</evidence>
<dbReference type="PROSITE" id="PS51192">
    <property type="entry name" value="HELICASE_ATP_BIND_1"/>
    <property type="match status" value="1"/>
</dbReference>
<feature type="domain" description="Dicer dsRNA-binding fold" evidence="24">
    <location>
        <begin position="566"/>
        <end position="656"/>
    </location>
</feature>
<evidence type="ECO:0000259" key="20">
    <source>
        <dbReference type="PROSITE" id="PS50142"/>
    </source>
</evidence>
<dbReference type="PROSITE" id="PS50821">
    <property type="entry name" value="PAZ"/>
    <property type="match status" value="1"/>
</dbReference>
<evidence type="ECO:0000256" key="7">
    <source>
        <dbReference type="ARBA" id="ARBA00022741"/>
    </source>
</evidence>
<evidence type="ECO:0000313" key="26">
    <source>
        <dbReference type="Proteomes" id="UP000594638"/>
    </source>
</evidence>
<evidence type="ECO:0000256" key="2">
    <source>
        <dbReference type="ARBA" id="ARBA00001946"/>
    </source>
</evidence>
<evidence type="ECO:0000256" key="3">
    <source>
        <dbReference type="ARBA" id="ARBA00004123"/>
    </source>
</evidence>
<dbReference type="InterPro" id="IPR005034">
    <property type="entry name" value="Dicer_dimerisation"/>
</dbReference>
<evidence type="ECO:0000256" key="11">
    <source>
        <dbReference type="ARBA" id="ARBA00022840"/>
    </source>
</evidence>
<keyword evidence="11" id="KW-0067">ATP-binding</keyword>
<dbReference type="Gene3D" id="1.10.1520.10">
    <property type="entry name" value="Ribonuclease III domain"/>
    <property type="match status" value="2"/>
</dbReference>
<reference evidence="25 26" key="1">
    <citation type="submission" date="2019-12" db="EMBL/GenBank/DDBJ databases">
        <authorList>
            <person name="Alioto T."/>
            <person name="Alioto T."/>
            <person name="Gomez Garrido J."/>
        </authorList>
    </citation>
    <scope>NUCLEOTIDE SEQUENCE [LARGE SCALE GENOMIC DNA]</scope>
</reference>
<dbReference type="Gene3D" id="2.170.260.10">
    <property type="entry name" value="paz domain"/>
    <property type="match status" value="1"/>
</dbReference>
<evidence type="ECO:0000256" key="16">
    <source>
        <dbReference type="ARBA" id="ARBA00023242"/>
    </source>
</evidence>
<dbReference type="PROSITE" id="PS51194">
    <property type="entry name" value="HELICASE_CTER"/>
    <property type="match status" value="1"/>
</dbReference>
<dbReference type="PROSITE" id="PS50137">
    <property type="entry name" value="DS_RBD"/>
    <property type="match status" value="1"/>
</dbReference>
<dbReference type="InterPro" id="IPR006935">
    <property type="entry name" value="Helicase/UvrB_N"/>
</dbReference>
<comment type="caution">
    <text evidence="25">The sequence shown here is derived from an EMBL/GenBank/DDBJ whole genome shotgun (WGS) entry which is preliminary data.</text>
</comment>
<dbReference type="GO" id="GO:0004525">
    <property type="term" value="F:ribonuclease III activity"/>
    <property type="evidence" value="ECO:0007669"/>
    <property type="project" value="InterPro"/>
</dbReference>
<evidence type="ECO:0000259" key="23">
    <source>
        <dbReference type="PROSITE" id="PS51194"/>
    </source>
</evidence>
<gene>
    <name evidence="25" type="ORF">OLEA9_A090472</name>
</gene>
<dbReference type="SUPFAM" id="SSF52540">
    <property type="entry name" value="P-loop containing nucleoside triphosphate hydrolases"/>
    <property type="match status" value="1"/>
</dbReference>
<dbReference type="SMART" id="SM00535">
    <property type="entry name" value="RIBOc"/>
    <property type="match status" value="2"/>
</dbReference>
<keyword evidence="15" id="KW-0464">Manganese</keyword>
<evidence type="ECO:0000256" key="13">
    <source>
        <dbReference type="ARBA" id="ARBA00022884"/>
    </source>
</evidence>
<dbReference type="SMART" id="SM00949">
    <property type="entry name" value="PAZ"/>
    <property type="match status" value="1"/>
</dbReference>
<evidence type="ECO:0000256" key="1">
    <source>
        <dbReference type="ARBA" id="ARBA00001936"/>
    </source>
</evidence>
<evidence type="ECO:0000256" key="17">
    <source>
        <dbReference type="ARBA" id="ARBA00035116"/>
    </source>
</evidence>
<dbReference type="Gene3D" id="3.30.160.380">
    <property type="entry name" value="Dicer dimerisation domain"/>
    <property type="match status" value="1"/>
</dbReference>
<dbReference type="SUPFAM" id="SSF69065">
    <property type="entry name" value="RNase III domain-like"/>
    <property type="match status" value="2"/>
</dbReference>
<keyword evidence="7" id="KW-0547">Nucleotide-binding</keyword>
<dbReference type="GO" id="GO:0046872">
    <property type="term" value="F:metal ion binding"/>
    <property type="evidence" value="ECO:0007669"/>
    <property type="project" value="UniProtKB-KW"/>
</dbReference>
<keyword evidence="4" id="KW-0540">Nuclease</keyword>
<dbReference type="Pfam" id="PF14709">
    <property type="entry name" value="DND1_DSRM"/>
    <property type="match status" value="1"/>
</dbReference>
<dbReference type="InterPro" id="IPR003100">
    <property type="entry name" value="PAZ_dom"/>
</dbReference>
<feature type="domain" description="RNase III" evidence="20">
    <location>
        <begin position="1188"/>
        <end position="1332"/>
    </location>
</feature>
<keyword evidence="5" id="KW-0479">Metal-binding</keyword>
<proteinExistence type="inferred from homology"/>
<dbReference type="Gene3D" id="3.30.160.20">
    <property type="match status" value="2"/>
</dbReference>
<dbReference type="InterPro" id="IPR000999">
    <property type="entry name" value="RNase_III_dom"/>
</dbReference>
<name>A0A8S0RYC2_OLEEU</name>
<evidence type="ECO:0000256" key="9">
    <source>
        <dbReference type="ARBA" id="ARBA00022801"/>
    </source>
</evidence>
<evidence type="ECO:0000259" key="22">
    <source>
        <dbReference type="PROSITE" id="PS51192"/>
    </source>
</evidence>
<dbReference type="Pfam" id="PF03368">
    <property type="entry name" value="Dicer_dimer"/>
    <property type="match status" value="1"/>
</dbReference>
<dbReference type="SMART" id="SM00487">
    <property type="entry name" value="DEXDc"/>
    <property type="match status" value="1"/>
</dbReference>
<sequence length="1566" mass="178268">MDSGAASTSQKIESREIEFSEHLSTLSISGEQELGTVEVQIQEKDPRIKARKYQMDLCKKALEENIIVYLGTGCGKTHIAVLLMYEMRHLIKKPQKNICIFLAPSVVLVHQVIEDSLDFKVKTYCGKGRYQWEKELEEYEVLVMIPQILFQNLSHCFIRIEQIALLIFDECHHAQLESNHPYAEIMKIFYKPDMAKLPRIFGMTASPKLGKGGSIDSLETLLHAKIFSVEDEDELGEFVTSPNINVYYYDSTKTSYSCPQKIYARKLEEIMHQCLSALRTDTVDRTPVKNTKVLLQKLHSNLIFCLSNLGLWGALQASYIFLKDDHCERSELMEAEWNSSDDLCDKYLNQAASMFASGCIEDGKEIDLSCMKILREPFFSRKLTRLIDILSNFRLQPNTKCIVFVNRVLTARCLSSILKDLKFISYWRCDYLVGVHSGLKSMSRKNTNILLEKFRSGEINLLIATKVGEEGLDIQTCCLVIRFDLPETVASFIQSRGRARVAQSEYAILVDRGNPKEVNLIEHFIKDEAQMNEEISSRKNCETINYVEERTYKVESTGATISSASSISLLHRYCSKLPHDEYFIPRPQFFNYDDADGMVCKIILPANAPIHEIVSEPQQSTDTAKRDACLKACKALHEAGALTDYLLPEQEDISEDSIQDFSDSDSCDDEESQSELHEMLVPAALRERWIEMENSCLSSYHIKFCPNPVDRDYKSFGIFMKVPLPEEARNMKLDLSLARGRSVKTELIPSGVARFDKDEIALAEKFQQMFLKIILDRSEFIPEYVPLENPDIYEPSSSTFYLMLPITQQEDNKISVDWSTVKRCLSSPIFKYPGNSGDDEIRQLNDYLHLANGRKSKNDVVNSLVYVPCKNKFFFIADIVQEKDGFSAYNKSKNHMEHYIKTFDIHLSHPNQPLLKAKQLFLVKNLLRTKGYSGSREKEEHFIELPPEICQLKIIGFSKDIGSSLSLIPSVMHRLESLLVAIELKDKLYASFPEGSEVTANHILEALTTERCCEKFSLERLEVLGDAFLKFAVGRHLFLKHDALDEGQLTRKRSNIVNNSNLLKLATRNNLQVYIRDQSFDPLQFYAYGRPCPVICEVEKNLHSRYRGKTNSTDAEVRCNKCHHWLRKKTIADVVEALVGAFIVDSGFKAAAAFLKWIGIQVDVIEQQLSEVCLASKAFLPLADLTDISTVENLLGYDFFHKGLLIQAFVHPSYNNRSGGCYQRLEFLGDAVLDYLITSYLYSVYPELKPGQFTDLRSMCVSNISFGEVAGRWSFHKLIICESKDLLDSMTKYVNSIGASASKEGQFVEQTCPKALGDLVESYIGALFLDTGLKLDSVWEIMLSLLDPIIDIAKLRLDPLRELRELCQFYHWKLQFPSSKKDGKYSVEARVNGNDVSATACATSFSKKTAKRMASQQVVAHLKGQGHKSKSNELGEVLKKCEKREAKLIGYDDKPFLTSKFGDLELPQVNSECNSDSNETGAFHNDSAMSRLYELCAAYRWKRPIFECCKETRPIDRKEFTFKVVMEIAGMEDETFEFYGEPRGKRKDAAHSAANGALWYLKNEGF</sequence>
<dbReference type="EMBL" id="CACTIH010003761">
    <property type="protein sequence ID" value="CAA2984363.1"/>
    <property type="molecule type" value="Genomic_DNA"/>
</dbReference>
<dbReference type="Pfam" id="PF04851">
    <property type="entry name" value="ResIII"/>
    <property type="match status" value="1"/>
</dbReference>
<comment type="similarity">
    <text evidence="17 18">Belongs to the helicase family. Dicer subfamily.</text>
</comment>
<dbReference type="Pfam" id="PF00271">
    <property type="entry name" value="Helicase_C"/>
    <property type="match status" value="1"/>
</dbReference>
<evidence type="ECO:0000256" key="10">
    <source>
        <dbReference type="ARBA" id="ARBA00022806"/>
    </source>
</evidence>
<dbReference type="PROSITE" id="PS50142">
    <property type="entry name" value="RNASE_3_2"/>
    <property type="match status" value="2"/>
</dbReference>
<evidence type="ECO:0000259" key="24">
    <source>
        <dbReference type="PROSITE" id="PS51327"/>
    </source>
</evidence>